<organism evidence="15 16">
    <name type="scientific">Xylanibacter muris</name>
    <dbReference type="NCBI Taxonomy" id="2736290"/>
    <lineage>
        <taxon>Bacteria</taxon>
        <taxon>Pseudomonadati</taxon>
        <taxon>Bacteroidota</taxon>
        <taxon>Bacteroidia</taxon>
        <taxon>Bacteroidales</taxon>
        <taxon>Prevotellaceae</taxon>
        <taxon>Xylanibacter</taxon>
    </lineage>
</organism>
<accession>A0ABX2ARN1</accession>
<sequence length="129" mass="14561">MTKRNEVYRCNICGNIVEVTHPAGGILVCCGKPMESIEGNTQDAAHEKHVPVIEKTDCGYKVSVGSIPHPMTDEHYIEWIELVTPTRIMRKYLKPGEEPTATFMTKENDVTAREYCNLHGLWKSALNNE</sequence>
<dbReference type="EC" id="1.15.1.2" evidence="4"/>
<evidence type="ECO:0000256" key="7">
    <source>
        <dbReference type="ARBA" id="ARBA00022723"/>
    </source>
</evidence>
<evidence type="ECO:0000256" key="5">
    <source>
        <dbReference type="ARBA" id="ARBA00014839"/>
    </source>
</evidence>
<keyword evidence="8" id="KW-0249">Electron transport</keyword>
<keyword evidence="7" id="KW-0479">Metal-binding</keyword>
<dbReference type="EMBL" id="JABKKF010000009">
    <property type="protein sequence ID" value="NPD92692.1"/>
    <property type="molecule type" value="Genomic_DNA"/>
</dbReference>
<dbReference type="Pfam" id="PF01880">
    <property type="entry name" value="Desulfoferrodox"/>
    <property type="match status" value="1"/>
</dbReference>
<dbReference type="SUPFAM" id="SSF49367">
    <property type="entry name" value="Superoxide reductase-like"/>
    <property type="match status" value="1"/>
</dbReference>
<evidence type="ECO:0000256" key="1">
    <source>
        <dbReference type="ARBA" id="ARBA00001965"/>
    </source>
</evidence>
<dbReference type="RefSeq" id="WP_172276107.1">
    <property type="nucleotide sequence ID" value="NZ_CASGMU010000010.1"/>
</dbReference>
<evidence type="ECO:0000256" key="4">
    <source>
        <dbReference type="ARBA" id="ARBA00012679"/>
    </source>
</evidence>
<dbReference type="Gene3D" id="2.20.28.100">
    <property type="entry name" value="Desulphoferrodoxin, N-terminal domain"/>
    <property type="match status" value="1"/>
</dbReference>
<evidence type="ECO:0000256" key="9">
    <source>
        <dbReference type="ARBA" id="ARBA00023004"/>
    </source>
</evidence>
<keyword evidence="6" id="KW-0813">Transport</keyword>
<dbReference type="NCBIfam" id="TIGR00320">
    <property type="entry name" value="dfx_rbo"/>
    <property type="match status" value="1"/>
</dbReference>
<comment type="catalytic activity">
    <reaction evidence="12">
        <text>reduced [rubredoxin] + superoxide + 2 H(+) = oxidized [rubredoxin] + H2O2</text>
        <dbReference type="Rhea" id="RHEA:21324"/>
        <dbReference type="Rhea" id="RHEA-COMP:10302"/>
        <dbReference type="Rhea" id="RHEA-COMP:10303"/>
        <dbReference type="ChEBI" id="CHEBI:15378"/>
        <dbReference type="ChEBI" id="CHEBI:16240"/>
        <dbReference type="ChEBI" id="CHEBI:18421"/>
        <dbReference type="ChEBI" id="CHEBI:29033"/>
        <dbReference type="ChEBI" id="CHEBI:29034"/>
        <dbReference type="EC" id="1.15.1.2"/>
    </reaction>
</comment>
<dbReference type="InterPro" id="IPR036073">
    <property type="entry name" value="Desulfoferrodoxin_Fe-bd_dom_sf"/>
</dbReference>
<evidence type="ECO:0000256" key="3">
    <source>
        <dbReference type="ARBA" id="ARBA00005941"/>
    </source>
</evidence>
<keyword evidence="16" id="KW-1185">Reference proteome</keyword>
<dbReference type="CDD" id="cd00974">
    <property type="entry name" value="DSRD"/>
    <property type="match status" value="1"/>
</dbReference>
<protein>
    <recommendedName>
        <fullName evidence="5">Desulfoferrodoxin</fullName>
        <ecNumber evidence="4">1.15.1.2</ecNumber>
    </recommendedName>
    <alternativeName>
        <fullName evidence="11">Superoxide reductase</fullName>
    </alternativeName>
</protein>
<evidence type="ECO:0000256" key="11">
    <source>
        <dbReference type="ARBA" id="ARBA00031398"/>
    </source>
</evidence>
<comment type="cofactor">
    <cofactor evidence="2">
        <name>Cu(2+)</name>
        <dbReference type="ChEBI" id="CHEBI:29036"/>
    </cofactor>
</comment>
<dbReference type="SUPFAM" id="SSF57802">
    <property type="entry name" value="Rubredoxin-like"/>
    <property type="match status" value="1"/>
</dbReference>
<evidence type="ECO:0000256" key="6">
    <source>
        <dbReference type="ARBA" id="ARBA00022448"/>
    </source>
</evidence>
<dbReference type="InterPro" id="IPR002742">
    <property type="entry name" value="Desulfoferrodoxin_Fe-bd_dom"/>
</dbReference>
<dbReference type="PANTHER" id="PTHR36541:SF1">
    <property type="entry name" value="SUPEROXIDE REDUCTASE-RELATED"/>
    <property type="match status" value="1"/>
</dbReference>
<dbReference type="InterPro" id="IPR004462">
    <property type="entry name" value="Desulfoferrodoxin_N"/>
</dbReference>
<feature type="domain" description="Desulfoferrodoxin N-terminal" evidence="14">
    <location>
        <begin position="2"/>
        <end position="36"/>
    </location>
</feature>
<evidence type="ECO:0000256" key="2">
    <source>
        <dbReference type="ARBA" id="ARBA00001973"/>
    </source>
</evidence>
<reference evidence="15 16" key="1">
    <citation type="submission" date="2020-05" db="EMBL/GenBank/DDBJ databases">
        <title>Distinct polysaccharide utilization as determinants for interspecies competition between intestinal Prevotella spp.</title>
        <authorList>
            <person name="Galvez E.J.C."/>
            <person name="Iljazovic A."/>
            <person name="Strowig T."/>
        </authorList>
    </citation>
    <scope>NUCLEOTIDE SEQUENCE [LARGE SCALE GENOMIC DNA]</scope>
    <source>
        <strain evidence="15 16">PMUR</strain>
    </source>
</reference>
<name>A0ABX2ARN1_9BACT</name>
<evidence type="ECO:0000256" key="10">
    <source>
        <dbReference type="ARBA" id="ARBA00024690"/>
    </source>
</evidence>
<dbReference type="Pfam" id="PF06397">
    <property type="entry name" value="Desulfoferrod_N"/>
    <property type="match status" value="1"/>
</dbReference>
<evidence type="ECO:0000313" key="16">
    <source>
        <dbReference type="Proteomes" id="UP000714420"/>
    </source>
</evidence>
<comment type="function">
    <text evidence="10">Catalyzes the one-electron reduction of superoxide anion radical to hydrogen peroxide at a nonheme ferrous iron center. Plays a fundamental role in case of oxidative stress via its superoxide detoxification activity.</text>
</comment>
<comment type="caution">
    <text evidence="15">The sequence shown here is derived from an EMBL/GenBank/DDBJ whole genome shotgun (WGS) entry which is preliminary data.</text>
</comment>
<evidence type="ECO:0000313" key="15">
    <source>
        <dbReference type="EMBL" id="NPD92692.1"/>
    </source>
</evidence>
<comment type="cofactor">
    <cofactor evidence="1">
        <name>Fe(3+)</name>
        <dbReference type="ChEBI" id="CHEBI:29034"/>
    </cofactor>
</comment>
<dbReference type="NCBIfam" id="TIGR00332">
    <property type="entry name" value="neela_ferrous"/>
    <property type="match status" value="1"/>
</dbReference>
<dbReference type="InterPro" id="IPR051233">
    <property type="entry name" value="Desulfoferrodoxin_SOR"/>
</dbReference>
<dbReference type="PANTHER" id="PTHR36541">
    <property type="entry name" value="SUPEROXIDE REDUCTASE-RELATED"/>
    <property type="match status" value="1"/>
</dbReference>
<gene>
    <name evidence="15" type="ORF">HPS56_10140</name>
</gene>
<keyword evidence="9" id="KW-0408">Iron</keyword>
<dbReference type="InterPro" id="IPR038094">
    <property type="entry name" value="Desulfoferrodoxin_N_sf"/>
</dbReference>
<dbReference type="InterPro" id="IPR004793">
    <property type="entry name" value="Desulfoferrodoxin_rbo"/>
</dbReference>
<evidence type="ECO:0000256" key="12">
    <source>
        <dbReference type="ARBA" id="ARBA00047448"/>
    </source>
</evidence>
<dbReference type="NCBIfam" id="TIGR00319">
    <property type="entry name" value="desulf_FeS4"/>
    <property type="match status" value="1"/>
</dbReference>
<evidence type="ECO:0000259" key="14">
    <source>
        <dbReference type="Pfam" id="PF06397"/>
    </source>
</evidence>
<evidence type="ECO:0000256" key="8">
    <source>
        <dbReference type="ARBA" id="ARBA00022982"/>
    </source>
</evidence>
<dbReference type="CDD" id="cd03171">
    <property type="entry name" value="SORL_Dfx_classI"/>
    <property type="match status" value="1"/>
</dbReference>
<proteinExistence type="inferred from homology"/>
<dbReference type="Proteomes" id="UP000714420">
    <property type="component" value="Unassembled WGS sequence"/>
</dbReference>
<dbReference type="Gene3D" id="2.60.40.730">
    <property type="entry name" value="SOR catalytic domain"/>
    <property type="match status" value="1"/>
</dbReference>
<feature type="domain" description="Desulfoferrodoxin ferrous iron-binding" evidence="13">
    <location>
        <begin position="42"/>
        <end position="124"/>
    </location>
</feature>
<comment type="similarity">
    <text evidence="3">Belongs to the desulfoferrodoxin family.</text>
</comment>
<evidence type="ECO:0000259" key="13">
    <source>
        <dbReference type="Pfam" id="PF01880"/>
    </source>
</evidence>